<dbReference type="GO" id="GO:0016020">
    <property type="term" value="C:membrane"/>
    <property type="evidence" value="ECO:0007669"/>
    <property type="project" value="UniProtKB-SubCell"/>
</dbReference>
<protein>
    <submittedName>
        <fullName evidence="8">EamA family transporter</fullName>
    </submittedName>
</protein>
<proteinExistence type="inferred from homology"/>
<feature type="transmembrane region" description="Helical" evidence="6">
    <location>
        <begin position="268"/>
        <end position="285"/>
    </location>
</feature>
<sequence>MKFWANKWVILLILSLTWGSSFILIKQGISVYTPYQVGALRLAIAGLVLVFFGIRNFKDIPKKLFPWVIIGGCMGNFIPMFLFPLAQEKVSSSMAGILDSLVPIFILLFGFLFFGMKSKWSQILGALVGFGGAAILMSNEGTEGENDLFHSFLIVLATAFYGMNSLIISRYLAGIKSFSLSSVMFTIWLGPALIILGFTGFFNEFKGTPEQWEGLGYVAILAIVGTALAMILFYKLIQQTSAIFASVVTYLMPVVAVIWGIIDGERLTMVHAVGGILILLGVYLIQMNSKKVRKELD</sequence>
<organism evidence="8 9">
    <name type="scientific">Moheibacter lacus</name>
    <dbReference type="NCBI Taxonomy" id="2745851"/>
    <lineage>
        <taxon>Bacteria</taxon>
        <taxon>Pseudomonadati</taxon>
        <taxon>Bacteroidota</taxon>
        <taxon>Flavobacteriia</taxon>
        <taxon>Flavobacteriales</taxon>
        <taxon>Weeksellaceae</taxon>
        <taxon>Moheibacter</taxon>
    </lineage>
</organism>
<comment type="subcellular location">
    <subcellularLocation>
        <location evidence="1">Membrane</location>
        <topology evidence="1">Multi-pass membrane protein</topology>
    </subcellularLocation>
</comment>
<evidence type="ECO:0000313" key="9">
    <source>
        <dbReference type="Proteomes" id="UP000552241"/>
    </source>
</evidence>
<keyword evidence="3 6" id="KW-0812">Transmembrane</keyword>
<keyword evidence="9" id="KW-1185">Reference proteome</keyword>
<name>A0A838ZRU7_9FLAO</name>
<comment type="caution">
    <text evidence="8">The sequence shown here is derived from an EMBL/GenBank/DDBJ whole genome shotgun (WGS) entry which is preliminary data.</text>
</comment>
<dbReference type="PANTHER" id="PTHR32322">
    <property type="entry name" value="INNER MEMBRANE TRANSPORTER"/>
    <property type="match status" value="1"/>
</dbReference>
<evidence type="ECO:0000313" key="8">
    <source>
        <dbReference type="EMBL" id="MBA5629343.1"/>
    </source>
</evidence>
<dbReference type="Proteomes" id="UP000552241">
    <property type="component" value="Unassembled WGS sequence"/>
</dbReference>
<feature type="transmembrane region" description="Helical" evidence="6">
    <location>
        <begin position="120"/>
        <end position="137"/>
    </location>
</feature>
<feature type="transmembrane region" description="Helical" evidence="6">
    <location>
        <begin position="241"/>
        <end position="262"/>
    </location>
</feature>
<dbReference type="AlphaFoldDB" id="A0A838ZRU7"/>
<keyword evidence="4 6" id="KW-1133">Transmembrane helix</keyword>
<feature type="transmembrane region" description="Helical" evidence="6">
    <location>
        <begin position="180"/>
        <end position="202"/>
    </location>
</feature>
<evidence type="ECO:0000256" key="3">
    <source>
        <dbReference type="ARBA" id="ARBA00022692"/>
    </source>
</evidence>
<evidence type="ECO:0000256" key="2">
    <source>
        <dbReference type="ARBA" id="ARBA00007362"/>
    </source>
</evidence>
<reference evidence="8 9" key="1">
    <citation type="submission" date="2020-07" db="EMBL/GenBank/DDBJ databases">
        <title>Moheibacter lacus sp. nov., a member of the family Flavobacteriaceae isolated from freshwater lake sediment.</title>
        <authorList>
            <person name="Liu Y."/>
        </authorList>
    </citation>
    <scope>NUCLEOTIDE SEQUENCE [LARGE SCALE GENOMIC DNA]</scope>
    <source>
        <strain evidence="8 9">BDHS18</strain>
    </source>
</reference>
<dbReference type="InterPro" id="IPR050638">
    <property type="entry name" value="AA-Vitamin_Transporters"/>
</dbReference>
<comment type="similarity">
    <text evidence="2">Belongs to the EamA transporter family.</text>
</comment>
<feature type="transmembrane region" description="Helical" evidence="6">
    <location>
        <begin position="92"/>
        <end position="113"/>
    </location>
</feature>
<evidence type="ECO:0000256" key="6">
    <source>
        <dbReference type="SAM" id="Phobius"/>
    </source>
</evidence>
<evidence type="ECO:0000256" key="4">
    <source>
        <dbReference type="ARBA" id="ARBA00022989"/>
    </source>
</evidence>
<dbReference type="PANTHER" id="PTHR32322:SF2">
    <property type="entry name" value="EAMA DOMAIN-CONTAINING PROTEIN"/>
    <property type="match status" value="1"/>
</dbReference>
<dbReference type="RefSeq" id="WP_182042901.1">
    <property type="nucleotide sequence ID" value="NZ_JACDZE010000001.1"/>
</dbReference>
<gene>
    <name evidence="8" type="ORF">HU137_06100</name>
</gene>
<feature type="transmembrane region" description="Helical" evidence="6">
    <location>
        <begin position="64"/>
        <end position="86"/>
    </location>
</feature>
<dbReference type="InterPro" id="IPR000620">
    <property type="entry name" value="EamA_dom"/>
</dbReference>
<feature type="transmembrane region" description="Helical" evidence="6">
    <location>
        <begin position="31"/>
        <end position="52"/>
    </location>
</feature>
<dbReference type="SUPFAM" id="SSF103481">
    <property type="entry name" value="Multidrug resistance efflux transporter EmrE"/>
    <property type="match status" value="2"/>
</dbReference>
<dbReference type="Pfam" id="PF00892">
    <property type="entry name" value="EamA"/>
    <property type="match status" value="2"/>
</dbReference>
<feature type="domain" description="EamA" evidence="7">
    <location>
        <begin position="152"/>
        <end position="285"/>
    </location>
</feature>
<feature type="transmembrane region" description="Helical" evidence="6">
    <location>
        <begin position="214"/>
        <end position="234"/>
    </location>
</feature>
<dbReference type="EMBL" id="JACDZE010000001">
    <property type="protein sequence ID" value="MBA5629343.1"/>
    <property type="molecule type" value="Genomic_DNA"/>
</dbReference>
<dbReference type="InterPro" id="IPR037185">
    <property type="entry name" value="EmrE-like"/>
</dbReference>
<evidence type="ECO:0000259" key="7">
    <source>
        <dbReference type="Pfam" id="PF00892"/>
    </source>
</evidence>
<feature type="transmembrane region" description="Helical" evidence="6">
    <location>
        <begin position="149"/>
        <end position="168"/>
    </location>
</feature>
<feature type="domain" description="EamA" evidence="7">
    <location>
        <begin position="8"/>
        <end position="137"/>
    </location>
</feature>
<evidence type="ECO:0000256" key="1">
    <source>
        <dbReference type="ARBA" id="ARBA00004141"/>
    </source>
</evidence>
<evidence type="ECO:0000256" key="5">
    <source>
        <dbReference type="ARBA" id="ARBA00023136"/>
    </source>
</evidence>
<keyword evidence="5 6" id="KW-0472">Membrane</keyword>
<accession>A0A838ZRU7</accession>